<dbReference type="EMBL" id="HF563609">
    <property type="protein sequence ID" value="CCP27229.1"/>
    <property type="molecule type" value="Genomic_DNA"/>
</dbReference>
<sequence>MGSKSKRLNQIIALLKKNETMSVKNLSDMLHVSEMTIRRDLNILEADDIIIRSHGKATYKADSDSDLSDYELYSEKTKMNIEKDRIGQFAAGLIEPGDIVIIDNGSTTDKLTKYIPEDISITVLCYNFNVLEQLVKKQNVEIIFAGGYFHPNDQMFESPQGISLIENIRATKLFISAHGVHKKLGLTCANSYEVPTKHAILQSAENRILVADSSKFGKVRTAYFAQLNEIDTIVTDSGITQEWRKFIEDMGIRLFVV</sequence>
<name>F4LS02_TEPAE</name>
<dbReference type="SUPFAM" id="SSF46785">
    <property type="entry name" value="Winged helix' DNA-binding domain"/>
    <property type="match status" value="1"/>
</dbReference>
<keyword evidence="1" id="KW-0805">Transcription regulation</keyword>
<dbReference type="PROSITE" id="PS51000">
    <property type="entry name" value="HTH_DEOR_2"/>
    <property type="match status" value="1"/>
</dbReference>
<dbReference type="KEGG" id="tae:TepiRe1_2387"/>
<dbReference type="Pfam" id="PF08220">
    <property type="entry name" value="HTH_DeoR"/>
    <property type="match status" value="1"/>
</dbReference>
<dbReference type="KEGG" id="tep:TepRe1_2219"/>
<dbReference type="InterPro" id="IPR014036">
    <property type="entry name" value="DeoR-like_C"/>
</dbReference>
<dbReference type="InterPro" id="IPR050313">
    <property type="entry name" value="Carb_Metab_HTH_regulators"/>
</dbReference>
<reference evidence="6" key="1">
    <citation type="journal article" date="2013" name="Genome Announc.">
        <title>First genome sequence of a syntrophic acetate-oxidizing bacterium, Tepidanaerobacter acetatoxydans strain Re1.</title>
        <authorList>
            <person name="Manzoor S."/>
            <person name="Bongcam-Rudloff E."/>
            <person name="Schnurer A."/>
            <person name="Muller B."/>
        </authorList>
    </citation>
    <scope>NUCLEOTIDE SEQUENCE [LARGE SCALE GENOMIC DNA]</scope>
    <source>
        <strain evidence="6">Re1</strain>
    </source>
</reference>
<dbReference type="Gene3D" id="1.10.10.10">
    <property type="entry name" value="Winged helix-like DNA-binding domain superfamily/Winged helix DNA-binding domain"/>
    <property type="match status" value="1"/>
</dbReference>
<dbReference type="InterPro" id="IPR001034">
    <property type="entry name" value="DeoR_HTH"/>
</dbReference>
<dbReference type="Pfam" id="PF00455">
    <property type="entry name" value="DeoRC"/>
    <property type="match status" value="1"/>
</dbReference>
<dbReference type="RefSeq" id="WP_013779260.1">
    <property type="nucleotide sequence ID" value="NC_015519.1"/>
</dbReference>
<dbReference type="AlphaFoldDB" id="F4LS02"/>
<proteinExistence type="predicted"/>
<dbReference type="SMART" id="SM01134">
    <property type="entry name" value="DeoRC"/>
    <property type="match status" value="1"/>
</dbReference>
<dbReference type="InterPro" id="IPR036390">
    <property type="entry name" value="WH_DNA-bd_sf"/>
</dbReference>
<dbReference type="Proteomes" id="UP000010802">
    <property type="component" value="Chromosome"/>
</dbReference>
<dbReference type="InterPro" id="IPR037171">
    <property type="entry name" value="NagB/RpiA_transferase-like"/>
</dbReference>
<keyword evidence="3" id="KW-0804">Transcription</keyword>
<evidence type="ECO:0000256" key="1">
    <source>
        <dbReference type="ARBA" id="ARBA00023015"/>
    </source>
</evidence>
<accession>F4LS02</accession>
<dbReference type="HOGENOM" id="CLU_060699_4_0_9"/>
<dbReference type="eggNOG" id="COG1349">
    <property type="taxonomic scope" value="Bacteria"/>
</dbReference>
<accession>L0S469</accession>
<dbReference type="PATRIC" id="fig|1209989.3.peg.2746"/>
<dbReference type="InterPro" id="IPR036388">
    <property type="entry name" value="WH-like_DNA-bd_sf"/>
</dbReference>
<dbReference type="InterPro" id="IPR018356">
    <property type="entry name" value="Tscrpt_reg_HTH_DeoR_CS"/>
</dbReference>
<gene>
    <name evidence="5" type="ordered locus">TEPIRE1_2387</name>
</gene>
<dbReference type="PROSITE" id="PS00894">
    <property type="entry name" value="HTH_DEOR_1"/>
    <property type="match status" value="1"/>
</dbReference>
<protein>
    <submittedName>
        <fullName evidence="5">Transcriptional regulator, DeoR family</fullName>
    </submittedName>
</protein>
<organism evidence="5 6">
    <name type="scientific">Tepidanaerobacter acetatoxydans (strain DSM 21804 / JCM 16047 / Re1)</name>
    <dbReference type="NCBI Taxonomy" id="1209989"/>
    <lineage>
        <taxon>Bacteria</taxon>
        <taxon>Bacillati</taxon>
        <taxon>Bacillota</taxon>
        <taxon>Clostridia</taxon>
        <taxon>Thermosediminibacterales</taxon>
        <taxon>Tepidanaerobacteraceae</taxon>
        <taxon>Tepidanaerobacter</taxon>
    </lineage>
</organism>
<dbReference type="OrthoDB" id="9797223at2"/>
<dbReference type="GO" id="GO:0003700">
    <property type="term" value="F:DNA-binding transcription factor activity"/>
    <property type="evidence" value="ECO:0007669"/>
    <property type="project" value="InterPro"/>
</dbReference>
<dbReference type="Gene3D" id="3.40.50.1360">
    <property type="match status" value="1"/>
</dbReference>
<keyword evidence="2" id="KW-0238">DNA-binding</keyword>
<dbReference type="SUPFAM" id="SSF100950">
    <property type="entry name" value="NagB/RpiA/CoA transferase-like"/>
    <property type="match status" value="1"/>
</dbReference>
<evidence type="ECO:0000313" key="6">
    <source>
        <dbReference type="Proteomes" id="UP000010802"/>
    </source>
</evidence>
<dbReference type="SMART" id="SM00420">
    <property type="entry name" value="HTH_DEOR"/>
    <property type="match status" value="1"/>
</dbReference>
<keyword evidence="6" id="KW-1185">Reference proteome</keyword>
<evidence type="ECO:0000256" key="2">
    <source>
        <dbReference type="ARBA" id="ARBA00023125"/>
    </source>
</evidence>
<dbReference type="GO" id="GO:0003677">
    <property type="term" value="F:DNA binding"/>
    <property type="evidence" value="ECO:0007669"/>
    <property type="project" value="UniProtKB-KW"/>
</dbReference>
<dbReference type="PANTHER" id="PTHR30363">
    <property type="entry name" value="HTH-TYPE TRANSCRIPTIONAL REGULATOR SRLR-RELATED"/>
    <property type="match status" value="1"/>
</dbReference>
<evidence type="ECO:0000259" key="4">
    <source>
        <dbReference type="PROSITE" id="PS51000"/>
    </source>
</evidence>
<dbReference type="PANTHER" id="PTHR30363:SF8">
    <property type="entry name" value="DEOXYRIBOSE OPERON REPRESSOR"/>
    <property type="match status" value="1"/>
</dbReference>
<evidence type="ECO:0000313" key="5">
    <source>
        <dbReference type="EMBL" id="CCP27229.1"/>
    </source>
</evidence>
<evidence type="ECO:0000256" key="3">
    <source>
        <dbReference type="ARBA" id="ARBA00023163"/>
    </source>
</evidence>
<dbReference type="STRING" id="1209989.TepRe1_2219"/>
<dbReference type="PRINTS" id="PR00037">
    <property type="entry name" value="HTHLACR"/>
</dbReference>
<feature type="domain" description="HTH deoR-type" evidence="4">
    <location>
        <begin position="4"/>
        <end position="59"/>
    </location>
</feature>